<proteinExistence type="inferred from homology"/>
<reference evidence="9" key="1">
    <citation type="submission" date="2021-01" db="EMBL/GenBank/DDBJ databases">
        <authorList>
            <person name="Corre E."/>
            <person name="Pelletier E."/>
            <person name="Niang G."/>
            <person name="Scheremetjew M."/>
            <person name="Finn R."/>
            <person name="Kale V."/>
            <person name="Holt S."/>
            <person name="Cochrane G."/>
            <person name="Meng A."/>
            <person name="Brown T."/>
            <person name="Cohen L."/>
        </authorList>
    </citation>
    <scope>NUCLEOTIDE SEQUENCE</scope>
    <source>
        <strain evidence="9">10249 10 AB</strain>
    </source>
</reference>
<evidence type="ECO:0008006" key="10">
    <source>
        <dbReference type="Google" id="ProtNLM"/>
    </source>
</evidence>
<feature type="compositionally biased region" description="Low complexity" evidence="8">
    <location>
        <begin position="647"/>
        <end position="656"/>
    </location>
</feature>
<comment type="subcellular location">
    <subcellularLocation>
        <location evidence="2">Membrane</location>
    </subcellularLocation>
    <subcellularLocation>
        <location evidence="1">Plastid</location>
        <location evidence="1">Chloroplast</location>
    </subcellularLocation>
</comment>
<feature type="region of interest" description="Disordered" evidence="8">
    <location>
        <begin position="350"/>
        <end position="375"/>
    </location>
</feature>
<feature type="compositionally biased region" description="Basic and acidic residues" evidence="8">
    <location>
        <begin position="514"/>
        <end position="524"/>
    </location>
</feature>
<evidence type="ECO:0000313" key="9">
    <source>
        <dbReference type="EMBL" id="CAE0728692.1"/>
    </source>
</evidence>
<feature type="region of interest" description="Disordered" evidence="8">
    <location>
        <begin position="291"/>
        <end position="315"/>
    </location>
</feature>
<feature type="compositionally biased region" description="Polar residues" evidence="8">
    <location>
        <begin position="47"/>
        <end position="56"/>
    </location>
</feature>
<dbReference type="CDD" id="cd01635">
    <property type="entry name" value="Glycosyltransferase_GTB-type"/>
    <property type="match status" value="1"/>
</dbReference>
<feature type="region of interest" description="Disordered" evidence="8">
    <location>
        <begin position="506"/>
        <end position="530"/>
    </location>
</feature>
<feature type="compositionally biased region" description="Low complexity" evidence="8">
    <location>
        <begin position="32"/>
        <end position="46"/>
    </location>
</feature>
<feature type="region of interest" description="Disordered" evidence="8">
    <location>
        <begin position="31"/>
        <end position="113"/>
    </location>
</feature>
<name>A0A7S4AX05_9STRA</name>
<feature type="region of interest" description="Disordered" evidence="8">
    <location>
        <begin position="219"/>
        <end position="238"/>
    </location>
</feature>
<dbReference type="AlphaFoldDB" id="A0A7S4AX05"/>
<keyword evidence="4" id="KW-0150">Chloroplast</keyword>
<feature type="region of interest" description="Disordered" evidence="8">
    <location>
        <begin position="946"/>
        <end position="972"/>
    </location>
</feature>
<evidence type="ECO:0000256" key="8">
    <source>
        <dbReference type="SAM" id="MobiDB-lite"/>
    </source>
</evidence>
<dbReference type="GO" id="GO:0016020">
    <property type="term" value="C:membrane"/>
    <property type="evidence" value="ECO:0007669"/>
    <property type="project" value="UniProtKB-SubCell"/>
</dbReference>
<feature type="compositionally biased region" description="Basic and acidic residues" evidence="8">
    <location>
        <begin position="953"/>
        <end position="972"/>
    </location>
</feature>
<accession>A0A7S4AX05</accession>
<protein>
    <recommendedName>
        <fullName evidence="10">Digalactosyldiacylglycerol synthase</fullName>
    </recommendedName>
</protein>
<feature type="compositionally biased region" description="Basic and acidic residues" evidence="8">
    <location>
        <begin position="61"/>
        <end position="75"/>
    </location>
</feature>
<dbReference type="EMBL" id="HBIX01032626">
    <property type="protein sequence ID" value="CAE0728692.1"/>
    <property type="molecule type" value="Transcribed_RNA"/>
</dbReference>
<gene>
    <name evidence="9" type="ORF">PAUS00366_LOCUS21476</name>
</gene>
<evidence type="ECO:0000256" key="1">
    <source>
        <dbReference type="ARBA" id="ARBA00004229"/>
    </source>
</evidence>
<evidence type="ECO:0000256" key="3">
    <source>
        <dbReference type="ARBA" id="ARBA00009481"/>
    </source>
</evidence>
<dbReference type="PANTHER" id="PTHR46132">
    <property type="entry name" value="DIGALACTOSYLDIACYLGLYCEROL SYNTHASE 2, CHLOROPLASTIC"/>
    <property type="match status" value="1"/>
</dbReference>
<evidence type="ECO:0000256" key="5">
    <source>
        <dbReference type="ARBA" id="ARBA00022640"/>
    </source>
</evidence>
<evidence type="ECO:0000256" key="7">
    <source>
        <dbReference type="ARBA" id="ARBA00023136"/>
    </source>
</evidence>
<sequence length="972" mass="107776">MSDYCGIVETIQSSMNFQLLADESVVHTSTPAESAAAAGEGGAASSNDSGETQSQPALVAENDKAENNDTRKNIDDTNAANDNDDNKNNDNDNDESKETTQNGKSETKEEASGLIRGLAEEKEETKPSRMAGISDLSDPSRKICVVTTAALPWRTGTAVNPLARALYLTRGRPKNAVTLVIPWLESLEEQAKVYGSNLFKTQEEQELWIRNYSRERILNDNHSNSNNSDANDKDSNDNDEVDNLKISFYPANYNHVLGSIFASVDICALIPQHEADVAILEEPEHLTWIRSLPPRSKQSRKINGRNCSDSAESSSSCTTATAASAMDSIMDNDNSCGVCAATGSDLENQNEDYTTNHYNTNKDDNGNDEDEDAKDYGDEHHRKLEELAIIGWTAKFNYVVGILHTNYSAYMRQYGLGASIVTASALQAISTLCVRAYTHRLIRLSDTLAELDTSKEITCNVHGVRPEFFVNEEHESEQEQKESGYAAASTIASTAATIKETLPEMVDADDGDDNEQHKEGKEISQNDENEEAALSSIINVKMEYNDEGKSEKEKDDYEFIPEPIYFIGKVIWAKGFDKLLEIEDLYRKETGEYFPIDVYGSGGDFDAISRAFLGRSGLARKTLSSGSIMSLEGTRSPRDLSKSPVRNNNTAYNNNNSPQDQTAALLFSREGSLRGQLEEGEMIPSNELVVEVQTCETAANYDSTSAPSSAARKNNPKQVMSLLVGNTVETTTNVTKAIAALSGKISNIGFRSLYREESDDEESGGEGSTAGSIASKFRFDPPKSRYELRRHSIPARFLGVKDHAILRDLPGHKIFINLSITEVLCTTTAEAMAMGKFVIIPNHPSNTFFLQFPNCLAYESKNECVQHIKFALVNDPTHLSPEDRHKLTWEGANVRLFEASLISLEEAEERNKKTGDFARMHIDTMKTGAFFQGLWTRGTQRYGIQRYKKERKERKTDVKKDETDEKEKKTVR</sequence>
<feature type="compositionally biased region" description="Basic and acidic residues" evidence="8">
    <location>
        <begin position="84"/>
        <end position="98"/>
    </location>
</feature>
<evidence type="ECO:0000256" key="6">
    <source>
        <dbReference type="ARBA" id="ARBA00022679"/>
    </source>
</evidence>
<feature type="region of interest" description="Disordered" evidence="8">
    <location>
        <begin position="756"/>
        <end position="776"/>
    </location>
</feature>
<feature type="compositionally biased region" description="Low complexity" evidence="8">
    <location>
        <begin position="220"/>
        <end position="229"/>
    </location>
</feature>
<dbReference type="GO" id="GO:0046481">
    <property type="term" value="F:digalactosyldiacylglycerol synthase activity"/>
    <property type="evidence" value="ECO:0007669"/>
    <property type="project" value="InterPro"/>
</dbReference>
<evidence type="ECO:0000256" key="4">
    <source>
        <dbReference type="ARBA" id="ARBA00022528"/>
    </source>
</evidence>
<dbReference type="PANTHER" id="PTHR46132:SF1">
    <property type="entry name" value="DIGALACTOSYLDIACYLGLYCEROL SYNTHASE 2, CHLOROPLASTIC"/>
    <property type="match status" value="1"/>
</dbReference>
<dbReference type="InterPro" id="IPR044525">
    <property type="entry name" value="DGDG1/2"/>
</dbReference>
<organism evidence="9">
    <name type="scientific">Pseudo-nitzschia australis</name>
    <dbReference type="NCBI Taxonomy" id="44445"/>
    <lineage>
        <taxon>Eukaryota</taxon>
        <taxon>Sar</taxon>
        <taxon>Stramenopiles</taxon>
        <taxon>Ochrophyta</taxon>
        <taxon>Bacillariophyta</taxon>
        <taxon>Bacillariophyceae</taxon>
        <taxon>Bacillariophycidae</taxon>
        <taxon>Bacillariales</taxon>
        <taxon>Bacillariaceae</taxon>
        <taxon>Pseudo-nitzschia</taxon>
    </lineage>
</organism>
<comment type="similarity">
    <text evidence="3">Belongs to the glycosyltransferase group 1 family. Glycosyltransferase 4 subfamily.</text>
</comment>
<keyword evidence="7" id="KW-0472">Membrane</keyword>
<keyword evidence="6" id="KW-0808">Transferase</keyword>
<feature type="region of interest" description="Disordered" evidence="8">
    <location>
        <begin position="629"/>
        <end position="658"/>
    </location>
</feature>
<dbReference type="GO" id="GO:0009507">
    <property type="term" value="C:chloroplast"/>
    <property type="evidence" value="ECO:0007669"/>
    <property type="project" value="UniProtKB-SubCell"/>
</dbReference>
<keyword evidence="5" id="KW-0934">Plastid</keyword>
<evidence type="ECO:0000256" key="2">
    <source>
        <dbReference type="ARBA" id="ARBA00004370"/>
    </source>
</evidence>